<gene>
    <name evidence="6" type="ORF">EV686_10466</name>
</gene>
<comment type="caution">
    <text evidence="6">The sequence shown here is derived from an EMBL/GenBank/DDBJ whole genome shotgun (WGS) entry which is preliminary data.</text>
</comment>
<organism evidence="6 7">
    <name type="scientific">Paracandidimonas soli</name>
    <dbReference type="NCBI Taxonomy" id="1917182"/>
    <lineage>
        <taxon>Bacteria</taxon>
        <taxon>Pseudomonadati</taxon>
        <taxon>Pseudomonadota</taxon>
        <taxon>Betaproteobacteria</taxon>
        <taxon>Burkholderiales</taxon>
        <taxon>Alcaligenaceae</taxon>
        <taxon>Paracandidimonas</taxon>
    </lineage>
</organism>
<dbReference type="Gene3D" id="1.10.10.10">
    <property type="entry name" value="Winged helix-like DNA-binding domain superfamily/Winged helix DNA-binding domain"/>
    <property type="match status" value="1"/>
</dbReference>
<accession>A0A4R3V6I3</accession>
<dbReference type="Pfam" id="PF03466">
    <property type="entry name" value="LysR_substrate"/>
    <property type="match status" value="1"/>
</dbReference>
<dbReference type="InterPro" id="IPR005119">
    <property type="entry name" value="LysR_subst-bd"/>
</dbReference>
<dbReference type="InterPro" id="IPR036390">
    <property type="entry name" value="WH_DNA-bd_sf"/>
</dbReference>
<keyword evidence="4" id="KW-0804">Transcription</keyword>
<dbReference type="GO" id="GO:0043565">
    <property type="term" value="F:sequence-specific DNA binding"/>
    <property type="evidence" value="ECO:0007669"/>
    <property type="project" value="TreeGrafter"/>
</dbReference>
<dbReference type="PANTHER" id="PTHR30537">
    <property type="entry name" value="HTH-TYPE TRANSCRIPTIONAL REGULATOR"/>
    <property type="match status" value="1"/>
</dbReference>
<dbReference type="SUPFAM" id="SSF53850">
    <property type="entry name" value="Periplasmic binding protein-like II"/>
    <property type="match status" value="1"/>
</dbReference>
<evidence type="ECO:0000256" key="3">
    <source>
        <dbReference type="ARBA" id="ARBA00023125"/>
    </source>
</evidence>
<sequence length="289" mass="32138">MVARSRSITVAAEKLFLSQGAVSRQILDLEKFVGVSLFSRGSKGLELTTAGQQLAAKIQPVLSQLEEVFASLKSPGRETLNISAMPSFGLEIISPAVNDFLQRNPQYLINFLTTVGDVNLEEEEFDAAIVLGEPRSRDGNPELLCTPSYFPYISADLAPCNQAVDHSVLYQHKLIGQLRHPDAWPEYFEQLGLVFSPDMVGGNHSMLTTSAQAVLQGTGVALLPEYIVHKYVMDGKVRRICDTPYLPRCSSYYLVSKKSVRERLIFLEFRSWLMQLCSALDSARPARHL</sequence>
<evidence type="ECO:0000313" key="7">
    <source>
        <dbReference type="Proteomes" id="UP000294692"/>
    </source>
</evidence>
<protein>
    <submittedName>
        <fullName evidence="6">DNA-binding transcriptional LysR family regulator</fullName>
    </submittedName>
</protein>
<reference evidence="6 7" key="1">
    <citation type="submission" date="2019-03" db="EMBL/GenBank/DDBJ databases">
        <title>Genomic Encyclopedia of Type Strains, Phase IV (KMG-IV): sequencing the most valuable type-strain genomes for metagenomic binning, comparative biology and taxonomic classification.</title>
        <authorList>
            <person name="Goeker M."/>
        </authorList>
    </citation>
    <scope>NUCLEOTIDE SEQUENCE [LARGE SCALE GENOMIC DNA]</scope>
    <source>
        <strain evidence="6 7">DSM 100048</strain>
    </source>
</reference>
<dbReference type="Proteomes" id="UP000294692">
    <property type="component" value="Unassembled WGS sequence"/>
</dbReference>
<keyword evidence="2" id="KW-0805">Transcription regulation</keyword>
<dbReference type="InterPro" id="IPR058163">
    <property type="entry name" value="LysR-type_TF_proteobact-type"/>
</dbReference>
<dbReference type="AlphaFoldDB" id="A0A4R3V6I3"/>
<dbReference type="GO" id="GO:0003700">
    <property type="term" value="F:DNA-binding transcription factor activity"/>
    <property type="evidence" value="ECO:0007669"/>
    <property type="project" value="InterPro"/>
</dbReference>
<feature type="domain" description="HTH lysR-type" evidence="5">
    <location>
        <begin position="1"/>
        <end position="48"/>
    </location>
</feature>
<evidence type="ECO:0000256" key="2">
    <source>
        <dbReference type="ARBA" id="ARBA00023015"/>
    </source>
</evidence>
<dbReference type="PANTHER" id="PTHR30537:SF26">
    <property type="entry name" value="GLYCINE CLEAVAGE SYSTEM TRANSCRIPTIONAL ACTIVATOR"/>
    <property type="match status" value="1"/>
</dbReference>
<dbReference type="Pfam" id="PF00126">
    <property type="entry name" value="HTH_1"/>
    <property type="match status" value="1"/>
</dbReference>
<name>A0A4R3V6I3_9BURK</name>
<dbReference type="PROSITE" id="PS50931">
    <property type="entry name" value="HTH_LYSR"/>
    <property type="match status" value="1"/>
</dbReference>
<proteinExistence type="inferred from homology"/>
<evidence type="ECO:0000259" key="5">
    <source>
        <dbReference type="PROSITE" id="PS50931"/>
    </source>
</evidence>
<keyword evidence="7" id="KW-1185">Reference proteome</keyword>
<dbReference type="InterPro" id="IPR000847">
    <property type="entry name" value="LysR_HTH_N"/>
</dbReference>
<dbReference type="InterPro" id="IPR036388">
    <property type="entry name" value="WH-like_DNA-bd_sf"/>
</dbReference>
<evidence type="ECO:0000313" key="6">
    <source>
        <dbReference type="EMBL" id="TCU98968.1"/>
    </source>
</evidence>
<keyword evidence="3 6" id="KW-0238">DNA-binding</keyword>
<dbReference type="PRINTS" id="PR00039">
    <property type="entry name" value="HTHLYSR"/>
</dbReference>
<dbReference type="GO" id="GO:0006351">
    <property type="term" value="P:DNA-templated transcription"/>
    <property type="evidence" value="ECO:0007669"/>
    <property type="project" value="TreeGrafter"/>
</dbReference>
<comment type="similarity">
    <text evidence="1">Belongs to the LysR transcriptional regulatory family.</text>
</comment>
<evidence type="ECO:0000256" key="4">
    <source>
        <dbReference type="ARBA" id="ARBA00023163"/>
    </source>
</evidence>
<evidence type="ECO:0000256" key="1">
    <source>
        <dbReference type="ARBA" id="ARBA00009437"/>
    </source>
</evidence>
<dbReference type="EMBL" id="SMBX01000004">
    <property type="protein sequence ID" value="TCU98968.1"/>
    <property type="molecule type" value="Genomic_DNA"/>
</dbReference>
<dbReference type="Gene3D" id="3.40.190.10">
    <property type="entry name" value="Periplasmic binding protein-like II"/>
    <property type="match status" value="2"/>
</dbReference>
<dbReference type="SUPFAM" id="SSF46785">
    <property type="entry name" value="Winged helix' DNA-binding domain"/>
    <property type="match status" value="1"/>
</dbReference>